<organism evidence="2 3">
    <name type="scientific">Mycobacterium phage Saguaro</name>
    <dbReference type="NCBI Taxonomy" id="2315616"/>
    <lineage>
        <taxon>Viruses</taxon>
        <taxon>Duplodnaviria</taxon>
        <taxon>Heunggongvirae</taxon>
        <taxon>Uroviricota</taxon>
        <taxon>Caudoviricetes</taxon>
        <taxon>Bclasvirinae</taxon>
        <taxon>Saguarovirus</taxon>
        <taxon>Saguarovirus saguaro</taxon>
    </lineage>
</organism>
<dbReference type="NCBIfam" id="NF033847">
    <property type="entry name" value="MCP_Sipho"/>
    <property type="match status" value="1"/>
</dbReference>
<dbReference type="Proteomes" id="UP000269292">
    <property type="component" value="Segment"/>
</dbReference>
<evidence type="ECO:0000256" key="1">
    <source>
        <dbReference type="SAM" id="MobiDB-lite"/>
    </source>
</evidence>
<proteinExistence type="predicted"/>
<reference evidence="2 3" key="1">
    <citation type="submission" date="2018-08" db="EMBL/GenBank/DDBJ databases">
        <authorList>
            <person name="Washington J.M."/>
            <person name="Garlena R.A."/>
            <person name="Russell D.A."/>
            <person name="Pope W.H."/>
            <person name="Jacobs-Sera D."/>
            <person name="Hatfull G.F."/>
        </authorList>
    </citation>
    <scope>NUCLEOTIDE SEQUENCE [LARGE SCALE GENOMIC DNA]</scope>
</reference>
<sequence>MTFHLPAPRLIRVYGVGQFSGRFQLPENLPETVAELDALLNQARADINVIQARHAAGETLTSEDAARLRELLAAVDDISAARAEAATAEQAHSEELSDLLARAAGATADDTSPEGDESGDTDDEGGDDDGDQDGDQANADGEGQPQSQEQPVAASGQPGAPSPSFSGVQSGQAPPEPTPHEPGWNMHPGAPGYREGMGRVGFRDIALSLDRIRPGSRAAMRPNRPNKTMDGTEFARQVVATLDRDVEVVNDDHALVAAINEATRASNLTEPTFNERGSLTAAGGWCAPSEQLYDFCDVPDATDLVSLPEITINRGGIRWPREPDLSGIFEEFEWFFTEAQLEATDAEGNPTAVKTCVEIPCADQFDEIRLNAVGWCVESGILQEQGWPELSEWFMRSLTQEHLRALSRRTVLDMENGSGTPIVIPPTSVLGSVASVLNSLALVATNIRLKRGLARTATIEGVAPSWFHEVLRADIALREGTDVFSVTDAQINGWLAARNISLQYVGDWQTRAEGLPGNLGTLVWPATVNVLLYPAGTWFRSMSNVIELGVMYPKEQLQVNRFTRMFTEDAIAVGKRCGESVNVTIPLDVSGAVGERQNATNVPAP</sequence>
<name>A0A386K9Y9_9CAUD</name>
<dbReference type="GeneID" id="60321084"/>
<accession>A0A386K9Y9</accession>
<protein>
    <submittedName>
        <fullName evidence="2">Major capsid hexamer protein</fullName>
    </submittedName>
</protein>
<dbReference type="InterPro" id="IPR047790">
    <property type="entry name" value="MCP_Sipho"/>
</dbReference>
<feature type="region of interest" description="Disordered" evidence="1">
    <location>
        <begin position="105"/>
        <end position="197"/>
    </location>
</feature>
<dbReference type="EMBL" id="MH744423">
    <property type="protein sequence ID" value="AYD82009.1"/>
    <property type="molecule type" value="Genomic_DNA"/>
</dbReference>
<keyword evidence="3" id="KW-1185">Reference proteome</keyword>
<evidence type="ECO:0000313" key="3">
    <source>
        <dbReference type="Proteomes" id="UP000269292"/>
    </source>
</evidence>
<feature type="compositionally biased region" description="Acidic residues" evidence="1">
    <location>
        <begin position="111"/>
        <end position="134"/>
    </location>
</feature>
<feature type="compositionally biased region" description="Polar residues" evidence="1">
    <location>
        <begin position="163"/>
        <end position="172"/>
    </location>
</feature>
<dbReference type="RefSeq" id="YP_009949677.1">
    <property type="nucleotide sequence ID" value="NC_051583.1"/>
</dbReference>
<evidence type="ECO:0000313" key="2">
    <source>
        <dbReference type="EMBL" id="AYD82009.1"/>
    </source>
</evidence>
<gene>
    <name evidence="2" type="primary">14</name>
    <name evidence="2" type="ORF">SEA_SAGUARO_14</name>
</gene>
<dbReference type="KEGG" id="vg:60321084"/>